<sequence length="42" mass="4721">FYLQIGLSGSLKHTTSLQASLIITNCPFFSQIKQKTIQLCTF</sequence>
<dbReference type="EMBL" id="HAEG01003233">
    <property type="protein sequence ID" value="SBR68827.1"/>
    <property type="molecule type" value="Transcribed_RNA"/>
</dbReference>
<reference evidence="1" key="1">
    <citation type="submission" date="2016-05" db="EMBL/GenBank/DDBJ databases">
        <authorList>
            <person name="Lavstsen T."/>
            <person name="Jespersen J.S."/>
        </authorList>
    </citation>
    <scope>NUCLEOTIDE SEQUENCE</scope>
    <source>
        <tissue evidence="1">Brain</tissue>
    </source>
</reference>
<evidence type="ECO:0000313" key="1">
    <source>
        <dbReference type="EMBL" id="SBR68827.1"/>
    </source>
</evidence>
<gene>
    <name evidence="1" type="primary">Nfu_g_1_025856</name>
</gene>
<organism evidence="1">
    <name type="scientific">Nothobranchius pienaari</name>
    <dbReference type="NCBI Taxonomy" id="704102"/>
    <lineage>
        <taxon>Eukaryota</taxon>
        <taxon>Metazoa</taxon>
        <taxon>Chordata</taxon>
        <taxon>Craniata</taxon>
        <taxon>Vertebrata</taxon>
        <taxon>Euteleostomi</taxon>
        <taxon>Actinopterygii</taxon>
        <taxon>Neopterygii</taxon>
        <taxon>Teleostei</taxon>
        <taxon>Neoteleostei</taxon>
        <taxon>Acanthomorphata</taxon>
        <taxon>Ovalentaria</taxon>
        <taxon>Atherinomorphae</taxon>
        <taxon>Cyprinodontiformes</taxon>
        <taxon>Nothobranchiidae</taxon>
        <taxon>Nothobranchius</taxon>
    </lineage>
</organism>
<reference evidence="1" key="2">
    <citation type="submission" date="2016-06" db="EMBL/GenBank/DDBJ databases">
        <title>The genome of a short-lived fish provides insights into sex chromosome evolution and the genetic control of aging.</title>
        <authorList>
            <person name="Reichwald K."/>
            <person name="Felder M."/>
            <person name="Petzold A."/>
            <person name="Koch P."/>
            <person name="Groth M."/>
            <person name="Platzer M."/>
        </authorList>
    </citation>
    <scope>NUCLEOTIDE SEQUENCE</scope>
    <source>
        <tissue evidence="1">Brain</tissue>
    </source>
</reference>
<proteinExistence type="predicted"/>
<protein>
    <submittedName>
        <fullName evidence="1">Uncharacterized protein</fullName>
    </submittedName>
</protein>
<dbReference type="AlphaFoldDB" id="A0A1A8NJ31"/>
<accession>A0A1A8NJ31</accession>
<feature type="non-terminal residue" evidence="1">
    <location>
        <position position="1"/>
    </location>
</feature>
<name>A0A1A8NJ31_9TELE</name>